<protein>
    <recommendedName>
        <fullName evidence="3">CN hydrolase domain-containing protein</fullName>
    </recommendedName>
</protein>
<dbReference type="InterPro" id="IPR036526">
    <property type="entry name" value="C-N_Hydrolase_sf"/>
</dbReference>
<comment type="caution">
    <text evidence="1">The sequence shown here is derived from an EMBL/GenBank/DDBJ whole genome shotgun (WGS) entry which is preliminary data.</text>
</comment>
<dbReference type="Gene3D" id="3.60.110.10">
    <property type="entry name" value="Carbon-nitrogen hydrolase"/>
    <property type="match status" value="1"/>
</dbReference>
<dbReference type="SUPFAM" id="SSF56317">
    <property type="entry name" value="Carbon-nitrogen hydrolase"/>
    <property type="match status" value="1"/>
</dbReference>
<proteinExistence type="predicted"/>
<evidence type="ECO:0000313" key="1">
    <source>
        <dbReference type="EMBL" id="MCL3787309.1"/>
    </source>
</evidence>
<gene>
    <name evidence="1" type="ORF">E2N93_04620</name>
</gene>
<accession>A0ABT0NGR9</accession>
<name>A0ABT0NGR9_9FIRM</name>
<dbReference type="RefSeq" id="WP_177548024.1">
    <property type="nucleotide sequence ID" value="NZ_SNUZ01000007.1"/>
</dbReference>
<evidence type="ECO:0008006" key="3">
    <source>
        <dbReference type="Google" id="ProtNLM"/>
    </source>
</evidence>
<dbReference type="Proteomes" id="UP001056693">
    <property type="component" value="Unassembled WGS sequence"/>
</dbReference>
<keyword evidence="2" id="KW-1185">Reference proteome</keyword>
<evidence type="ECO:0000313" key="2">
    <source>
        <dbReference type="Proteomes" id="UP001056693"/>
    </source>
</evidence>
<organism evidence="1 2">
    <name type="scientific">Ruminococcus bromii</name>
    <dbReference type="NCBI Taxonomy" id="40518"/>
    <lineage>
        <taxon>Bacteria</taxon>
        <taxon>Bacillati</taxon>
        <taxon>Bacillota</taxon>
        <taxon>Clostridia</taxon>
        <taxon>Eubacteriales</taxon>
        <taxon>Oscillospiraceae</taxon>
        <taxon>Ruminococcus</taxon>
    </lineage>
</organism>
<reference evidence="1 2" key="1">
    <citation type="submission" date="2019-03" db="EMBL/GenBank/DDBJ databases">
        <authorList>
            <person name="Molinero N."/>
            <person name="Sanchez B."/>
            <person name="Walker A."/>
            <person name="Duncan S."/>
            <person name="Delgado S."/>
            <person name="Margolles A."/>
        </authorList>
    </citation>
    <scope>NUCLEOTIDE SEQUENCE [LARGE SCALE GENOMIC DNA]</scope>
    <source>
        <strain evidence="1 2">IPLA60002</strain>
    </source>
</reference>
<dbReference type="EMBL" id="SNUZ01000007">
    <property type="protein sequence ID" value="MCL3787309.1"/>
    <property type="molecule type" value="Genomic_DNA"/>
</dbReference>
<sequence>MDKNFIKEELEKANSIYDFIVIIFYFLSKSETNAYIKNYYKMMKNKDFKKLIQKLSALFYNFFMINDGGTDAFFDFKQMWLDLYDENNLETYCFATLINFDQNYHCNKNLSNETITIQGPLNNSLSDKVLFFNNAPDGYFSEYFRKNGIWEGKSKISFNPSSLNSNFSKFHIVETTYIGHYKPKVKKYNQKIELDNNCIAIIPCENNNVSLIFDKETRTISAEYKSEYFDKHLNYILNTLKILDEDGSKIVIFPELFLFPNSVNILRKKLCEKNFKNIKLVMTGSAWSNRTNCAYILSSSGKLLLSHKKKIAYEEYKKADGINYIEDIEIDNSFEFLDIEGIGRISYVICKDFLSSGNNCFCQGVMKSNIIFVSSYTHKTNLMDTTSQGNATQYGIATVLCNCCTATKSNDPESLLGFMIFPKAENKKLHCHRVPLQKQDEKCDECGNCYPSEFR</sequence>